<dbReference type="Proteomes" id="UP001153292">
    <property type="component" value="Chromosome 24"/>
</dbReference>
<organism evidence="2 3">
    <name type="scientific">Chilo suppressalis</name>
    <name type="common">Asiatic rice borer moth</name>
    <dbReference type="NCBI Taxonomy" id="168631"/>
    <lineage>
        <taxon>Eukaryota</taxon>
        <taxon>Metazoa</taxon>
        <taxon>Ecdysozoa</taxon>
        <taxon>Arthropoda</taxon>
        <taxon>Hexapoda</taxon>
        <taxon>Insecta</taxon>
        <taxon>Pterygota</taxon>
        <taxon>Neoptera</taxon>
        <taxon>Endopterygota</taxon>
        <taxon>Lepidoptera</taxon>
        <taxon>Glossata</taxon>
        <taxon>Ditrysia</taxon>
        <taxon>Pyraloidea</taxon>
        <taxon>Crambidae</taxon>
        <taxon>Crambinae</taxon>
        <taxon>Chilo</taxon>
    </lineage>
</organism>
<proteinExistence type="predicted"/>
<reference evidence="2" key="1">
    <citation type="submission" date="2021-12" db="EMBL/GenBank/DDBJ databases">
        <authorList>
            <person name="King R."/>
        </authorList>
    </citation>
    <scope>NUCLEOTIDE SEQUENCE</scope>
</reference>
<dbReference type="PANTHER" id="PTHR46601">
    <property type="entry name" value="ULP_PROTEASE DOMAIN-CONTAINING PROTEIN"/>
    <property type="match status" value="1"/>
</dbReference>
<sequence length="815" mass="95150">MLIDNSPPTSDKEETADAEQDPLEGPSHQLVKEPNINCKKCEIKDKLIRRLRYIYRRDMSKLKQEKEKALKQRNAMILKLRKQIKKNREKVLSTEKKVDSLIKSVNVDKRDEVKKKLLFGEIISNNLRDGFKGLSKKEKREFSEKVMRDKDQFKKHKVLNKAFKFTVRDKNKKDYYDESFMDSDKKIKLDVEEFFEDDSNTKISNDKKEFITRKGIRKQKRYLSDTLTNLHKKFIKVQNSNIGYSTFCKYRPFWVLYPKDSNRNTCACKIHVNFDLLVKSLNKIRIIKETNGTAVLESLCCDINNEECLNRTCEICRNNVIKYEEFSNEEKINFYQWCAKKENYNVKGEEKTKITNVKTKLQDYPKNIIKNLEFSLNSYLKHCSNIVAQYKNIKSMKATMTELIHIDFSENYSVKYNVEIQSYHFGGSRLQITLHTAVAYLIDPETGIMKTYSVCSISKCNRHDASAIWAHLIPLLAYVRDISPMIDTIHFVSDSPSSQYRNRYIFFVISQLKNDFPDLKFVTWNYLEAGHGKGAPDGVGAALKRTADQVVRFGTDIGTMKDFWKHIQVKVKNVKLLSVSEQDIEERRIPSSVPGFRGTMSVHQVLWSCDRHQITFRKLSCFLCENGKICSHKYHLGFMNLPSNYENFDAEHLKHFINENTTHEILQEITNPQTFNNEVLYKSTTEALQNMKTTSSSAKNKKITILSDVKLHWTNTSFIGNKMKRNENNNFQLDFQNFVSSNVRAIPEEEEINTVGSSDSNSIRTIQKKHQTIKKKYFQHLDDSSSGEDINKDLKILKEQSRITSFFDDSDENIF</sequence>
<feature type="region of interest" description="Disordered" evidence="1">
    <location>
        <begin position="1"/>
        <end position="30"/>
    </location>
</feature>
<keyword evidence="3" id="KW-1185">Reference proteome</keyword>
<evidence type="ECO:0000256" key="1">
    <source>
        <dbReference type="SAM" id="MobiDB-lite"/>
    </source>
</evidence>
<protein>
    <submittedName>
        <fullName evidence="2">Uncharacterized protein</fullName>
    </submittedName>
</protein>
<accession>A0ABN8B6X4</accession>
<dbReference type="PANTHER" id="PTHR46601:SF1">
    <property type="entry name" value="ADF-H DOMAIN-CONTAINING PROTEIN"/>
    <property type="match status" value="1"/>
</dbReference>
<name>A0ABN8B6X4_CHISP</name>
<evidence type="ECO:0000313" key="3">
    <source>
        <dbReference type="Proteomes" id="UP001153292"/>
    </source>
</evidence>
<dbReference type="EMBL" id="OU963917">
    <property type="protein sequence ID" value="CAH0403518.1"/>
    <property type="molecule type" value="Genomic_DNA"/>
</dbReference>
<gene>
    <name evidence="2" type="ORF">CHILSU_LOCUS6793</name>
</gene>
<evidence type="ECO:0000313" key="2">
    <source>
        <dbReference type="EMBL" id="CAH0403518.1"/>
    </source>
</evidence>